<keyword evidence="10" id="KW-0325">Glycoprotein</keyword>
<dbReference type="InterPro" id="IPR038578">
    <property type="entry name" value="GT29-like_sf"/>
</dbReference>
<reference evidence="11 12" key="1">
    <citation type="submission" date="2024-09" db="EMBL/GenBank/DDBJ databases">
        <title>A chromosome-level genome assembly of Gray's grenadier anchovy, Coilia grayii.</title>
        <authorList>
            <person name="Fu Z."/>
        </authorList>
    </citation>
    <scope>NUCLEOTIDE SEQUENCE [LARGE SCALE GENOMIC DNA]</scope>
    <source>
        <strain evidence="11">G4</strain>
        <tissue evidence="11">Muscle</tissue>
    </source>
</reference>
<dbReference type="Pfam" id="PF00777">
    <property type="entry name" value="Glyco_transf_29"/>
    <property type="match status" value="1"/>
</dbReference>
<evidence type="ECO:0000256" key="8">
    <source>
        <dbReference type="ARBA" id="ARBA00023034"/>
    </source>
</evidence>
<evidence type="ECO:0000256" key="5">
    <source>
        <dbReference type="ARBA" id="ARBA00022692"/>
    </source>
</evidence>
<dbReference type="InterPro" id="IPR050943">
    <property type="entry name" value="Glycosyltr_29_Sialyltrsf"/>
</dbReference>
<keyword evidence="3" id="KW-0328">Glycosyltransferase</keyword>
<accession>A0ABD1K4K7</accession>
<protein>
    <submittedName>
        <fullName evidence="11">Uncharacterized protein</fullName>
    </submittedName>
</protein>
<keyword evidence="8" id="KW-0333">Golgi apparatus</keyword>
<evidence type="ECO:0000256" key="3">
    <source>
        <dbReference type="ARBA" id="ARBA00022676"/>
    </source>
</evidence>
<proteinExistence type="inferred from homology"/>
<evidence type="ECO:0000256" key="6">
    <source>
        <dbReference type="ARBA" id="ARBA00022968"/>
    </source>
</evidence>
<comment type="subcellular location">
    <subcellularLocation>
        <location evidence="1">Golgi apparatus membrane</location>
        <topology evidence="1">Single-pass type II membrane protein</topology>
    </subcellularLocation>
</comment>
<dbReference type="GO" id="GO:0000139">
    <property type="term" value="C:Golgi membrane"/>
    <property type="evidence" value="ECO:0007669"/>
    <property type="project" value="UniProtKB-SubCell"/>
</dbReference>
<comment type="similarity">
    <text evidence="2">Belongs to the glycosyltransferase 29 family.</text>
</comment>
<dbReference type="PANTHER" id="PTHR11987">
    <property type="entry name" value="ALPHA-2,8-SIALYLTRANSFERASE"/>
    <property type="match status" value="1"/>
</dbReference>
<sequence length="274" mass="30176">MSTSSLDLFASAYQPLNSRTKNCHSSVKSCMRDLGVLNQASMCRVQELRNHFNNLYCAFLLSHRNIGESQKNYLHSSAPKLNRKNILKFLDPERDISILKGTLKPGDIIHYVFDRHSTVNISEDLYRLLPTASPMKNQHHKRCAIVGNSGILLNSSCGPEIDSHDFVIRGEGAVGLSGRPIPEPDPPSVASACSPVERRRRGGQAGPCLSAWLIRGWWLGAGVCLTESVELGDLLGQSGEEIMPVPARSSTTNQPHAFFLLLFSPSYTPLAPRQ</sequence>
<evidence type="ECO:0000256" key="10">
    <source>
        <dbReference type="ARBA" id="ARBA00023180"/>
    </source>
</evidence>
<keyword evidence="12" id="KW-1185">Reference proteome</keyword>
<keyword evidence="6" id="KW-0735">Signal-anchor</keyword>
<dbReference type="GO" id="GO:0016757">
    <property type="term" value="F:glycosyltransferase activity"/>
    <property type="evidence" value="ECO:0007669"/>
    <property type="project" value="UniProtKB-KW"/>
</dbReference>
<keyword evidence="4" id="KW-0808">Transferase</keyword>
<evidence type="ECO:0000256" key="4">
    <source>
        <dbReference type="ARBA" id="ARBA00022679"/>
    </source>
</evidence>
<dbReference type="AlphaFoldDB" id="A0ABD1K4K7"/>
<evidence type="ECO:0000256" key="2">
    <source>
        <dbReference type="ARBA" id="ARBA00006003"/>
    </source>
</evidence>
<keyword evidence="7" id="KW-1133">Transmembrane helix</keyword>
<name>A0ABD1K4K7_9TELE</name>
<gene>
    <name evidence="11" type="ORF">ACEWY4_011387</name>
</gene>
<organism evidence="11 12">
    <name type="scientific">Coilia grayii</name>
    <name type="common">Gray's grenadier anchovy</name>
    <dbReference type="NCBI Taxonomy" id="363190"/>
    <lineage>
        <taxon>Eukaryota</taxon>
        <taxon>Metazoa</taxon>
        <taxon>Chordata</taxon>
        <taxon>Craniata</taxon>
        <taxon>Vertebrata</taxon>
        <taxon>Euteleostomi</taxon>
        <taxon>Actinopterygii</taxon>
        <taxon>Neopterygii</taxon>
        <taxon>Teleostei</taxon>
        <taxon>Clupei</taxon>
        <taxon>Clupeiformes</taxon>
        <taxon>Clupeoidei</taxon>
        <taxon>Engraulidae</taxon>
        <taxon>Coilinae</taxon>
        <taxon>Coilia</taxon>
    </lineage>
</organism>
<dbReference type="Gene3D" id="3.90.1480.20">
    <property type="entry name" value="Glycosyl transferase family 29"/>
    <property type="match status" value="1"/>
</dbReference>
<dbReference type="EMBL" id="JBHFQA010000009">
    <property type="protein sequence ID" value="KAL2094075.1"/>
    <property type="molecule type" value="Genomic_DNA"/>
</dbReference>
<dbReference type="InterPro" id="IPR001675">
    <property type="entry name" value="Glyco_trans_29"/>
</dbReference>
<dbReference type="PANTHER" id="PTHR11987:SF30">
    <property type="entry name" value="ALPHA-2,8-SIALYLTRANSFERASE 8B"/>
    <property type="match status" value="1"/>
</dbReference>
<keyword evidence="9" id="KW-0472">Membrane</keyword>
<evidence type="ECO:0000256" key="9">
    <source>
        <dbReference type="ARBA" id="ARBA00023136"/>
    </source>
</evidence>
<dbReference type="Proteomes" id="UP001591681">
    <property type="component" value="Unassembled WGS sequence"/>
</dbReference>
<evidence type="ECO:0000313" key="12">
    <source>
        <dbReference type="Proteomes" id="UP001591681"/>
    </source>
</evidence>
<evidence type="ECO:0000256" key="1">
    <source>
        <dbReference type="ARBA" id="ARBA00004323"/>
    </source>
</evidence>
<evidence type="ECO:0000313" key="11">
    <source>
        <dbReference type="EMBL" id="KAL2094075.1"/>
    </source>
</evidence>
<comment type="caution">
    <text evidence="11">The sequence shown here is derived from an EMBL/GenBank/DDBJ whole genome shotgun (WGS) entry which is preliminary data.</text>
</comment>
<keyword evidence="5" id="KW-0812">Transmembrane</keyword>
<evidence type="ECO:0000256" key="7">
    <source>
        <dbReference type="ARBA" id="ARBA00022989"/>
    </source>
</evidence>